<dbReference type="AlphaFoldDB" id="A0A0U4YW51"/>
<gene>
    <name evidence="1" type="ORF">ASPCAL00762</name>
</gene>
<dbReference type="Proteomes" id="UP000054771">
    <property type="component" value="Unassembled WGS sequence"/>
</dbReference>
<dbReference type="EMBL" id="CDMC01000001">
    <property type="protein sequence ID" value="CEL01173.1"/>
    <property type="molecule type" value="Genomic_DNA"/>
</dbReference>
<sequence>MGTAQLHLDFLADIPGVSFPARLLLTSFRQHVGFTYYEYRLQLWISTDVTTEKLENAKQQCARAAQETYNRDLRAVIRHDFVFKKEEYASFLSLLRFMLTSD</sequence>
<proteinExistence type="predicted"/>
<keyword evidence="2" id="KW-1185">Reference proteome</keyword>
<evidence type="ECO:0000313" key="1">
    <source>
        <dbReference type="EMBL" id="CEL01173.1"/>
    </source>
</evidence>
<reference evidence="2" key="1">
    <citation type="journal article" date="2016" name="Genome Announc.">
        <title>Draft genome sequences of fungus Aspergillus calidoustus.</title>
        <authorList>
            <person name="Horn F."/>
            <person name="Linde J."/>
            <person name="Mattern D.J."/>
            <person name="Walther G."/>
            <person name="Guthke R."/>
            <person name="Scherlach K."/>
            <person name="Martin K."/>
            <person name="Brakhage A.A."/>
            <person name="Petzke L."/>
            <person name="Valiante V."/>
        </authorList>
    </citation>
    <scope>NUCLEOTIDE SEQUENCE [LARGE SCALE GENOMIC DNA]</scope>
    <source>
        <strain evidence="2">SF006504</strain>
    </source>
</reference>
<protein>
    <submittedName>
        <fullName evidence="1">Uncharacterized protein</fullName>
    </submittedName>
</protein>
<name>A0A0U4YW51_ASPCI</name>
<organism evidence="1 2">
    <name type="scientific">Aspergillus calidoustus</name>
    <dbReference type="NCBI Taxonomy" id="454130"/>
    <lineage>
        <taxon>Eukaryota</taxon>
        <taxon>Fungi</taxon>
        <taxon>Dikarya</taxon>
        <taxon>Ascomycota</taxon>
        <taxon>Pezizomycotina</taxon>
        <taxon>Eurotiomycetes</taxon>
        <taxon>Eurotiomycetidae</taxon>
        <taxon>Eurotiales</taxon>
        <taxon>Aspergillaceae</taxon>
        <taxon>Aspergillus</taxon>
        <taxon>Aspergillus subgen. Nidulantes</taxon>
    </lineage>
</organism>
<evidence type="ECO:0000313" key="2">
    <source>
        <dbReference type="Proteomes" id="UP000054771"/>
    </source>
</evidence>
<accession>A0A0U4YW51</accession>